<evidence type="ECO:0000256" key="3">
    <source>
        <dbReference type="ARBA" id="ARBA00023163"/>
    </source>
</evidence>
<evidence type="ECO:0000313" key="6">
    <source>
        <dbReference type="Proteomes" id="UP001560045"/>
    </source>
</evidence>
<dbReference type="NCBIfam" id="NF033788">
    <property type="entry name" value="HTH_metalloreg"/>
    <property type="match status" value="1"/>
</dbReference>
<feature type="domain" description="HTH arsR-type" evidence="4">
    <location>
        <begin position="23"/>
        <end position="119"/>
    </location>
</feature>
<proteinExistence type="predicted"/>
<gene>
    <name evidence="5" type="ORF">ABQ292_04785</name>
</gene>
<name>A0ABV3XAV0_9ACTN</name>
<dbReference type="SUPFAM" id="SSF46785">
    <property type="entry name" value="Winged helix' DNA-binding domain"/>
    <property type="match status" value="1"/>
</dbReference>
<organism evidence="5 6">
    <name type="scientific">Geodermatophilus maliterrae</name>
    <dbReference type="NCBI Taxonomy" id="3162531"/>
    <lineage>
        <taxon>Bacteria</taxon>
        <taxon>Bacillati</taxon>
        <taxon>Actinomycetota</taxon>
        <taxon>Actinomycetes</taxon>
        <taxon>Geodermatophilales</taxon>
        <taxon>Geodermatophilaceae</taxon>
        <taxon>Geodermatophilus</taxon>
    </lineage>
</organism>
<dbReference type="PANTHER" id="PTHR33154:SF33">
    <property type="entry name" value="TRANSCRIPTIONAL REPRESSOR SDPR"/>
    <property type="match status" value="1"/>
</dbReference>
<dbReference type="Pfam" id="PF01022">
    <property type="entry name" value="HTH_5"/>
    <property type="match status" value="1"/>
</dbReference>
<dbReference type="Proteomes" id="UP001560045">
    <property type="component" value="Unassembled WGS sequence"/>
</dbReference>
<dbReference type="PANTHER" id="PTHR33154">
    <property type="entry name" value="TRANSCRIPTIONAL REGULATOR, ARSR FAMILY"/>
    <property type="match status" value="1"/>
</dbReference>
<dbReference type="InterPro" id="IPR036388">
    <property type="entry name" value="WH-like_DNA-bd_sf"/>
</dbReference>
<dbReference type="InterPro" id="IPR036390">
    <property type="entry name" value="WH_DNA-bd_sf"/>
</dbReference>
<dbReference type="SMART" id="SM00418">
    <property type="entry name" value="HTH_ARSR"/>
    <property type="match status" value="1"/>
</dbReference>
<dbReference type="PROSITE" id="PS50987">
    <property type="entry name" value="HTH_ARSR_2"/>
    <property type="match status" value="1"/>
</dbReference>
<dbReference type="InterPro" id="IPR011991">
    <property type="entry name" value="ArsR-like_HTH"/>
</dbReference>
<evidence type="ECO:0000256" key="2">
    <source>
        <dbReference type="ARBA" id="ARBA00023125"/>
    </source>
</evidence>
<protein>
    <submittedName>
        <fullName evidence="5">ArsR/SmtB family transcription factor</fullName>
    </submittedName>
</protein>
<comment type="caution">
    <text evidence="5">The sequence shown here is derived from an EMBL/GenBank/DDBJ whole genome shotgun (WGS) entry which is preliminary data.</text>
</comment>
<dbReference type="InterPro" id="IPR051081">
    <property type="entry name" value="HTH_MetalResp_TranReg"/>
</dbReference>
<evidence type="ECO:0000259" key="4">
    <source>
        <dbReference type="PROSITE" id="PS50987"/>
    </source>
</evidence>
<accession>A0ABV3XAV0</accession>
<dbReference type="PRINTS" id="PR00778">
    <property type="entry name" value="HTHARSR"/>
</dbReference>
<dbReference type="RefSeq" id="WP_369203771.1">
    <property type="nucleotide sequence ID" value="NZ_JBFNXQ010000009.1"/>
</dbReference>
<keyword evidence="2" id="KW-0238">DNA-binding</keyword>
<keyword evidence="1" id="KW-0805">Transcription regulation</keyword>
<keyword evidence="3" id="KW-0804">Transcription</keyword>
<dbReference type="CDD" id="cd00090">
    <property type="entry name" value="HTH_ARSR"/>
    <property type="match status" value="1"/>
</dbReference>
<dbReference type="EMBL" id="JBFNXQ010000009">
    <property type="protein sequence ID" value="MEX5717682.1"/>
    <property type="molecule type" value="Genomic_DNA"/>
</dbReference>
<reference evidence="5 6" key="1">
    <citation type="submission" date="2024-06" db="EMBL/GenBank/DDBJ databases">
        <title>Draft genome sequence of Geodermatophilus badlandi, a novel member of the Geodermatophilaceae isolated from badland sedimentary rocks in the Red desert, Wyoming, USA.</title>
        <authorList>
            <person name="Ben Tekaya S."/>
            <person name="Nouioui I."/>
            <person name="Flores G.M."/>
            <person name="Shaal M.N."/>
            <person name="Bredoire F."/>
            <person name="Basile F."/>
            <person name="Van Diepen L."/>
            <person name="Ward N.L."/>
        </authorList>
    </citation>
    <scope>NUCLEOTIDE SEQUENCE [LARGE SCALE GENOMIC DNA]</scope>
    <source>
        <strain evidence="5 6">WL48A</strain>
    </source>
</reference>
<evidence type="ECO:0000313" key="5">
    <source>
        <dbReference type="EMBL" id="MEX5717682.1"/>
    </source>
</evidence>
<dbReference type="InterPro" id="IPR001845">
    <property type="entry name" value="HTH_ArsR_DNA-bd_dom"/>
</dbReference>
<evidence type="ECO:0000256" key="1">
    <source>
        <dbReference type="ARBA" id="ARBA00023015"/>
    </source>
</evidence>
<keyword evidence="6" id="KW-1185">Reference proteome</keyword>
<dbReference type="Gene3D" id="1.10.10.10">
    <property type="entry name" value="Winged helix-like DNA-binding domain superfamily/Winged helix DNA-binding domain"/>
    <property type="match status" value="1"/>
</dbReference>
<sequence>MTFDAFIDDRRSSMNHVTVRDVLDRRTAETYAEWFRALADPTRVQLLAWLAQQPEPVSVGELAAVLPIGQSTVSHHLAALAAVGFVQVQRRGTRSLYAVNASCLECFPSAADVVMGRRPPDVLRVAACRLSSADPRS</sequence>